<feature type="domain" description="Endonuclease GajA/Old nuclease/RecF-like AAA" evidence="1">
    <location>
        <begin position="1"/>
        <end position="339"/>
    </location>
</feature>
<dbReference type="PANTHER" id="PTHR43581">
    <property type="entry name" value="ATP/GTP PHOSPHATASE"/>
    <property type="match status" value="1"/>
</dbReference>
<sequence length="619" mass="72842">MRIQKLHIKNFRYIRSLEICDIENALILVGKNNVGKTAVLCALCAVGGQYEIAETDFNEKKQNIEIDITLEITQEDLELLHRLRKVSSYRRMEIWMREFQKKLPSYKGNMLTFSYIANYNGRIRLSDGYHKNNPAIREVFPKIYYLDSQRDLNGIQDSLLSFMEDDLLNQMRADCCLFDRSKKCNHCFSCIGLINQKMPSQLNAFETEKLLEYKLYQLNLDSFSQRVNENFHKNGGTSGTICYELTCNTDRIFQVNAYLESKESHVPEHISSLGKGMRSIYMLSLLESYLEDEERVPGMILMEDPEIFLHPTLQKKSSEILYRLSRKSQVIFTTHSPNLLFQFNSRQIRQMVLDEDGYSVIRSHTNLSAILDDLGFTASDLLNVSFVFIVEGKQDKSRLPLLLEKYYSEIYDQKGNLSRISIISTNSCTNIKTYANLKYINQTYLRDNFLMIRDGDGKDAEELASSLCRYYEARNREDMDRLPRVTRENVLILKYYSFENYFLDPKIMEKIGVIKSEDDFYEILLKKWNEYLYKLKSGQHLTEMIGHALKNTTDIREHMEEIRICLRGHNLYDIFYGRFRKNETEILKSYIEEAPRDTFKDILDAIDRFVYFENRKNNS</sequence>
<evidence type="ECO:0000259" key="1">
    <source>
        <dbReference type="Pfam" id="PF13175"/>
    </source>
</evidence>
<keyword evidence="3" id="KW-1185">Reference proteome</keyword>
<organism evidence="2 3">
    <name type="scientific">Blautia difficilis</name>
    <dbReference type="NCBI Taxonomy" id="2763027"/>
    <lineage>
        <taxon>Bacteria</taxon>
        <taxon>Bacillati</taxon>
        <taxon>Bacillota</taxon>
        <taxon>Clostridia</taxon>
        <taxon>Lachnospirales</taxon>
        <taxon>Lachnospiraceae</taxon>
        <taxon>Blautia</taxon>
    </lineage>
</organism>
<evidence type="ECO:0000313" key="3">
    <source>
        <dbReference type="Proteomes" id="UP000649826"/>
    </source>
</evidence>
<reference evidence="2 3" key="1">
    <citation type="submission" date="2020-08" db="EMBL/GenBank/DDBJ databases">
        <title>Genome public.</title>
        <authorList>
            <person name="Liu C."/>
            <person name="Sun Q."/>
        </authorList>
    </citation>
    <scope>NUCLEOTIDE SEQUENCE [LARGE SCALE GENOMIC DNA]</scope>
    <source>
        <strain evidence="2 3">M29</strain>
    </source>
</reference>
<dbReference type="SUPFAM" id="SSF52540">
    <property type="entry name" value="P-loop containing nucleoside triphosphate hydrolases"/>
    <property type="match status" value="1"/>
</dbReference>
<proteinExistence type="predicted"/>
<protein>
    <submittedName>
        <fullName evidence="2">AAA family ATPase</fullName>
    </submittedName>
</protein>
<gene>
    <name evidence="2" type="ORF">H8Z82_00360</name>
</gene>
<dbReference type="InterPro" id="IPR051396">
    <property type="entry name" value="Bact_Antivir_Def_Nuclease"/>
</dbReference>
<dbReference type="EMBL" id="JACOQG010000001">
    <property type="protein sequence ID" value="MBC5778142.1"/>
    <property type="molecule type" value="Genomic_DNA"/>
</dbReference>
<dbReference type="Proteomes" id="UP000649826">
    <property type="component" value="Unassembled WGS sequence"/>
</dbReference>
<dbReference type="InterPro" id="IPR041685">
    <property type="entry name" value="AAA_GajA/Old/RecF-like"/>
</dbReference>
<name>A0ABR7IDQ3_9FIRM</name>
<dbReference type="PANTHER" id="PTHR43581:SF4">
    <property type="entry name" value="ATP_GTP PHOSPHATASE"/>
    <property type="match status" value="1"/>
</dbReference>
<accession>A0ABR7IDQ3</accession>
<dbReference type="Pfam" id="PF13175">
    <property type="entry name" value="AAA_15"/>
    <property type="match status" value="1"/>
</dbReference>
<dbReference type="RefSeq" id="WP_186993906.1">
    <property type="nucleotide sequence ID" value="NZ_JACOQG010000001.1"/>
</dbReference>
<evidence type="ECO:0000313" key="2">
    <source>
        <dbReference type="EMBL" id="MBC5778142.1"/>
    </source>
</evidence>
<comment type="caution">
    <text evidence="2">The sequence shown here is derived from an EMBL/GenBank/DDBJ whole genome shotgun (WGS) entry which is preliminary data.</text>
</comment>
<dbReference type="InterPro" id="IPR027417">
    <property type="entry name" value="P-loop_NTPase"/>
</dbReference>
<dbReference type="Gene3D" id="3.40.50.300">
    <property type="entry name" value="P-loop containing nucleotide triphosphate hydrolases"/>
    <property type="match status" value="1"/>
</dbReference>